<keyword evidence="2 3" id="KW-0371">Homeobox</keyword>
<organism evidence="7 8">
    <name type="scientific">Haemaphysalis longicornis</name>
    <name type="common">Bush tick</name>
    <dbReference type="NCBI Taxonomy" id="44386"/>
    <lineage>
        <taxon>Eukaryota</taxon>
        <taxon>Metazoa</taxon>
        <taxon>Ecdysozoa</taxon>
        <taxon>Arthropoda</taxon>
        <taxon>Chelicerata</taxon>
        <taxon>Arachnida</taxon>
        <taxon>Acari</taxon>
        <taxon>Parasitiformes</taxon>
        <taxon>Ixodida</taxon>
        <taxon>Ixodoidea</taxon>
        <taxon>Ixodidae</taxon>
        <taxon>Haemaphysalinae</taxon>
        <taxon>Haemaphysalis</taxon>
    </lineage>
</organism>
<comment type="caution">
    <text evidence="7">The sequence shown here is derived from an EMBL/GenBank/DDBJ whole genome shotgun (WGS) entry which is preliminary data.</text>
</comment>
<evidence type="ECO:0000256" key="3">
    <source>
        <dbReference type="RuleBase" id="RU000682"/>
    </source>
</evidence>
<evidence type="ECO:0000259" key="5">
    <source>
        <dbReference type="PROSITE" id="PS50071"/>
    </source>
</evidence>
<dbReference type="PANTHER" id="PTHR14618:SF0">
    <property type="entry name" value="HOMEOBOX-CONTAINING PROTEIN 1"/>
    <property type="match status" value="1"/>
</dbReference>
<dbReference type="PROSITE" id="PS50071">
    <property type="entry name" value="HOMEOBOX_2"/>
    <property type="match status" value="1"/>
</dbReference>
<dbReference type="Pfam" id="PF00046">
    <property type="entry name" value="Homeodomain"/>
    <property type="match status" value="1"/>
</dbReference>
<evidence type="ECO:0000313" key="8">
    <source>
        <dbReference type="Proteomes" id="UP000821853"/>
    </source>
</evidence>
<keyword evidence="2 3" id="KW-0238">DNA-binding</keyword>
<dbReference type="InterPro" id="IPR044866">
    <property type="entry name" value="HNF_P1"/>
</dbReference>
<dbReference type="EMBL" id="JABSTR010000002">
    <property type="protein sequence ID" value="KAH9364011.1"/>
    <property type="molecule type" value="Genomic_DNA"/>
</dbReference>
<accession>A0A9J6FMD2</accession>
<feature type="domain" description="HNF-p1" evidence="6">
    <location>
        <begin position="1"/>
        <end position="32"/>
    </location>
</feature>
<dbReference type="SUPFAM" id="SSF46689">
    <property type="entry name" value="Homeodomain-like"/>
    <property type="match status" value="2"/>
</dbReference>
<dbReference type="GO" id="GO:0005634">
    <property type="term" value="C:nucleus"/>
    <property type="evidence" value="ECO:0007669"/>
    <property type="project" value="UniProtKB-SubCell"/>
</dbReference>
<dbReference type="InterPro" id="IPR009057">
    <property type="entry name" value="Homeodomain-like_sf"/>
</dbReference>
<gene>
    <name evidence="7" type="ORF">HPB48_020664</name>
</gene>
<dbReference type="PANTHER" id="PTHR14618">
    <property type="entry name" value="HOMEODOX-CONTAINING PROTEIN 1 HMBOX1"/>
    <property type="match status" value="1"/>
</dbReference>
<comment type="subcellular location">
    <subcellularLocation>
        <location evidence="1 2 3">Nucleus</location>
    </subcellularLocation>
</comment>
<dbReference type="SMART" id="SM00389">
    <property type="entry name" value="HOX"/>
    <property type="match status" value="2"/>
</dbReference>
<proteinExistence type="predicted"/>
<reference evidence="7 8" key="1">
    <citation type="journal article" date="2020" name="Cell">
        <title>Large-Scale Comparative Analyses of Tick Genomes Elucidate Their Genetic Diversity and Vector Capacities.</title>
        <authorList>
            <consortium name="Tick Genome and Microbiome Consortium (TIGMIC)"/>
            <person name="Jia N."/>
            <person name="Wang J."/>
            <person name="Shi W."/>
            <person name="Du L."/>
            <person name="Sun Y."/>
            <person name="Zhan W."/>
            <person name="Jiang J.F."/>
            <person name="Wang Q."/>
            <person name="Zhang B."/>
            <person name="Ji P."/>
            <person name="Bell-Sakyi L."/>
            <person name="Cui X.M."/>
            <person name="Yuan T.T."/>
            <person name="Jiang B.G."/>
            <person name="Yang W.F."/>
            <person name="Lam T.T."/>
            <person name="Chang Q.C."/>
            <person name="Ding S.J."/>
            <person name="Wang X.J."/>
            <person name="Zhu J.G."/>
            <person name="Ruan X.D."/>
            <person name="Zhao L."/>
            <person name="Wei J.T."/>
            <person name="Ye R.Z."/>
            <person name="Que T.C."/>
            <person name="Du C.H."/>
            <person name="Zhou Y.H."/>
            <person name="Cheng J.X."/>
            <person name="Dai P.F."/>
            <person name="Guo W.B."/>
            <person name="Han X.H."/>
            <person name="Huang E.J."/>
            <person name="Li L.F."/>
            <person name="Wei W."/>
            <person name="Gao Y.C."/>
            <person name="Liu J.Z."/>
            <person name="Shao H.Z."/>
            <person name="Wang X."/>
            <person name="Wang C.C."/>
            <person name="Yang T.C."/>
            <person name="Huo Q.B."/>
            <person name="Li W."/>
            <person name="Chen H.Y."/>
            <person name="Chen S.E."/>
            <person name="Zhou L.G."/>
            <person name="Ni X.B."/>
            <person name="Tian J.H."/>
            <person name="Sheng Y."/>
            <person name="Liu T."/>
            <person name="Pan Y.S."/>
            <person name="Xia L.Y."/>
            <person name="Li J."/>
            <person name="Zhao F."/>
            <person name="Cao W.C."/>
        </authorList>
    </citation>
    <scope>NUCLEOTIDE SEQUENCE [LARGE SCALE GENOMIC DNA]</scope>
    <source>
        <strain evidence="7">HaeL-2018</strain>
    </source>
</reference>
<sequence>MVLKFTVEQIDLVRRLKDTGITLKEIGIIFFKLDRLERTLRRGSEQRRPSHPYGGAGGGGFSAPNGVVPASPTALENDAGQQQATPKIEEDECSSSSESSAAESPAAPHQQNGFQQDCAVVNDGDACHRSSSDPSQTRCVALRGKFCVQGLAFPRRHHFRFTDSQLQVLRRAFAANPYPEADERDAIANECNLSALNSGELVPTDVTSGMVNNWFCNRRKDASKLLKHSPPCTDVARLPHDALRRLTKQRERFTFVKGHLEILERHYQRNPYPNQADKERVVEECNAYSMESGQWGSSSLPCYSIRGGVHLVMGGVMVLPTTVAKVSAAAEVETFGR</sequence>
<evidence type="ECO:0000256" key="4">
    <source>
        <dbReference type="SAM" id="MobiDB-lite"/>
    </source>
</evidence>
<evidence type="ECO:0000259" key="6">
    <source>
        <dbReference type="PROSITE" id="PS51937"/>
    </source>
</evidence>
<feature type="DNA-binding region" description="Homeobox" evidence="2">
    <location>
        <begin position="154"/>
        <end position="226"/>
    </location>
</feature>
<evidence type="ECO:0000256" key="2">
    <source>
        <dbReference type="PROSITE-ProRule" id="PRU00108"/>
    </source>
</evidence>
<dbReference type="Proteomes" id="UP000821853">
    <property type="component" value="Chromosome 10"/>
</dbReference>
<dbReference type="CDD" id="cd00086">
    <property type="entry name" value="homeodomain"/>
    <property type="match status" value="2"/>
</dbReference>
<dbReference type="VEuPathDB" id="VectorBase:HLOH_043969"/>
<name>A0A9J6FMD2_HAELO</name>
<feature type="compositionally biased region" description="Low complexity" evidence="4">
    <location>
        <begin position="94"/>
        <end position="108"/>
    </location>
</feature>
<dbReference type="Gene3D" id="1.10.10.60">
    <property type="entry name" value="Homeodomain-like"/>
    <property type="match status" value="2"/>
</dbReference>
<evidence type="ECO:0000256" key="1">
    <source>
        <dbReference type="ARBA" id="ARBA00004123"/>
    </source>
</evidence>
<dbReference type="InterPro" id="IPR040363">
    <property type="entry name" value="HMBOX1"/>
</dbReference>
<keyword evidence="2 3" id="KW-0539">Nucleus</keyword>
<dbReference type="AlphaFoldDB" id="A0A9J6FMD2"/>
<dbReference type="InterPro" id="IPR001356">
    <property type="entry name" value="HD"/>
</dbReference>
<dbReference type="OrthoDB" id="6487232at2759"/>
<evidence type="ECO:0000313" key="7">
    <source>
        <dbReference type="EMBL" id="KAH9364011.1"/>
    </source>
</evidence>
<feature type="domain" description="Homeobox" evidence="5">
    <location>
        <begin position="152"/>
        <end position="225"/>
    </location>
</feature>
<protein>
    <submittedName>
        <fullName evidence="7">Uncharacterized protein</fullName>
    </submittedName>
</protein>
<keyword evidence="8" id="KW-1185">Reference proteome</keyword>
<dbReference type="PROSITE" id="PS51937">
    <property type="entry name" value="HNF_P1"/>
    <property type="match status" value="1"/>
</dbReference>
<feature type="region of interest" description="Disordered" evidence="4">
    <location>
        <begin position="42"/>
        <end position="112"/>
    </location>
</feature>
<dbReference type="GO" id="GO:0003691">
    <property type="term" value="F:double-stranded telomeric DNA binding"/>
    <property type="evidence" value="ECO:0007669"/>
    <property type="project" value="InterPro"/>
</dbReference>